<protein>
    <recommendedName>
        <fullName evidence="2">N-acetyltransferase domain-containing protein</fullName>
    </recommendedName>
</protein>
<dbReference type="Pfam" id="PF13508">
    <property type="entry name" value="Acetyltransf_7"/>
    <property type="match status" value="1"/>
</dbReference>
<gene>
    <name evidence="3" type="ORF">L211DRAFT_848452</name>
</gene>
<dbReference type="AlphaFoldDB" id="A0A3N4LWR5"/>
<reference evidence="3 4" key="1">
    <citation type="journal article" date="2018" name="Nat. Ecol. Evol.">
        <title>Pezizomycetes genomes reveal the molecular basis of ectomycorrhizal truffle lifestyle.</title>
        <authorList>
            <person name="Murat C."/>
            <person name="Payen T."/>
            <person name="Noel B."/>
            <person name="Kuo A."/>
            <person name="Morin E."/>
            <person name="Chen J."/>
            <person name="Kohler A."/>
            <person name="Krizsan K."/>
            <person name="Balestrini R."/>
            <person name="Da Silva C."/>
            <person name="Montanini B."/>
            <person name="Hainaut M."/>
            <person name="Levati E."/>
            <person name="Barry K.W."/>
            <person name="Belfiori B."/>
            <person name="Cichocki N."/>
            <person name="Clum A."/>
            <person name="Dockter R.B."/>
            <person name="Fauchery L."/>
            <person name="Guy J."/>
            <person name="Iotti M."/>
            <person name="Le Tacon F."/>
            <person name="Lindquist E.A."/>
            <person name="Lipzen A."/>
            <person name="Malagnac F."/>
            <person name="Mello A."/>
            <person name="Molinier V."/>
            <person name="Miyauchi S."/>
            <person name="Poulain J."/>
            <person name="Riccioni C."/>
            <person name="Rubini A."/>
            <person name="Sitrit Y."/>
            <person name="Splivallo R."/>
            <person name="Traeger S."/>
            <person name="Wang M."/>
            <person name="Zifcakova L."/>
            <person name="Wipf D."/>
            <person name="Zambonelli A."/>
            <person name="Paolocci F."/>
            <person name="Nowrousian M."/>
            <person name="Ottonello S."/>
            <person name="Baldrian P."/>
            <person name="Spatafora J.W."/>
            <person name="Henrissat B."/>
            <person name="Nagy L.G."/>
            <person name="Aury J.M."/>
            <person name="Wincker P."/>
            <person name="Grigoriev I.V."/>
            <person name="Bonfante P."/>
            <person name="Martin F.M."/>
        </authorList>
    </citation>
    <scope>NUCLEOTIDE SEQUENCE [LARGE SCALE GENOMIC DNA]</scope>
    <source>
        <strain evidence="3 4">ATCC MYA-4762</strain>
    </source>
</reference>
<dbReference type="Gene3D" id="3.40.630.30">
    <property type="match status" value="1"/>
</dbReference>
<keyword evidence="4" id="KW-1185">Reference proteome</keyword>
<sequence length="279" mass="31727">MPIDDTSSSSHLDSEKPLSSSSSPKAKPPLNITIREAELFDLPRITIVSLRAYDNDDLHHLINPPSLVGDNQSTLRYEALIWHHQQFLSPDRTTLVALAPSDLSNPDSIPKIVGFARWHRLCAPGERHRRPNQRTYPRPWIFKYVKPCLNHIANTIWSFICSQPNITNWAGLYAYSDAVRKAEEELYRVPGLWQRWELENVCVDPDYQRFGIGGKLVDWGCARADEEGLACTLEASQAGMRVYLKKGFVTIREVTVVDEEGHGGKAELTFMMREPMGRK</sequence>
<dbReference type="PROSITE" id="PS51186">
    <property type="entry name" value="GNAT"/>
    <property type="match status" value="1"/>
</dbReference>
<accession>A0A3N4LWR5</accession>
<evidence type="ECO:0000313" key="4">
    <source>
        <dbReference type="Proteomes" id="UP000267821"/>
    </source>
</evidence>
<dbReference type="InParanoid" id="A0A3N4LWR5"/>
<dbReference type="InterPro" id="IPR016181">
    <property type="entry name" value="Acyl_CoA_acyltransferase"/>
</dbReference>
<dbReference type="CDD" id="cd04301">
    <property type="entry name" value="NAT_SF"/>
    <property type="match status" value="1"/>
</dbReference>
<dbReference type="InterPro" id="IPR052523">
    <property type="entry name" value="Trichothecene_AcTrans"/>
</dbReference>
<feature type="domain" description="N-acetyltransferase" evidence="2">
    <location>
        <begin position="143"/>
        <end position="277"/>
    </location>
</feature>
<feature type="compositionally biased region" description="Low complexity" evidence="1">
    <location>
        <begin position="7"/>
        <end position="28"/>
    </location>
</feature>
<dbReference type="OrthoDB" id="4738875at2759"/>
<evidence type="ECO:0000256" key="1">
    <source>
        <dbReference type="SAM" id="MobiDB-lite"/>
    </source>
</evidence>
<proteinExistence type="predicted"/>
<dbReference type="PANTHER" id="PTHR42791:SF16">
    <property type="entry name" value="N-ACETYLTRANSFERASE DOMAIN-CONTAINING PROTEIN"/>
    <property type="match status" value="1"/>
</dbReference>
<organism evidence="3 4">
    <name type="scientific">Terfezia boudieri ATCC MYA-4762</name>
    <dbReference type="NCBI Taxonomy" id="1051890"/>
    <lineage>
        <taxon>Eukaryota</taxon>
        <taxon>Fungi</taxon>
        <taxon>Dikarya</taxon>
        <taxon>Ascomycota</taxon>
        <taxon>Pezizomycotina</taxon>
        <taxon>Pezizomycetes</taxon>
        <taxon>Pezizales</taxon>
        <taxon>Pezizaceae</taxon>
        <taxon>Terfezia</taxon>
    </lineage>
</organism>
<dbReference type="InterPro" id="IPR000182">
    <property type="entry name" value="GNAT_dom"/>
</dbReference>
<dbReference type="EMBL" id="ML121539">
    <property type="protein sequence ID" value="RPB25101.1"/>
    <property type="molecule type" value="Genomic_DNA"/>
</dbReference>
<name>A0A3N4LWR5_9PEZI</name>
<dbReference type="STRING" id="1051890.A0A3N4LWR5"/>
<dbReference type="Proteomes" id="UP000267821">
    <property type="component" value="Unassembled WGS sequence"/>
</dbReference>
<evidence type="ECO:0000313" key="3">
    <source>
        <dbReference type="EMBL" id="RPB25101.1"/>
    </source>
</evidence>
<dbReference type="SUPFAM" id="SSF55729">
    <property type="entry name" value="Acyl-CoA N-acyltransferases (Nat)"/>
    <property type="match status" value="1"/>
</dbReference>
<feature type="region of interest" description="Disordered" evidence="1">
    <location>
        <begin position="1"/>
        <end position="28"/>
    </location>
</feature>
<dbReference type="GO" id="GO:0016747">
    <property type="term" value="F:acyltransferase activity, transferring groups other than amino-acyl groups"/>
    <property type="evidence" value="ECO:0007669"/>
    <property type="project" value="InterPro"/>
</dbReference>
<evidence type="ECO:0000259" key="2">
    <source>
        <dbReference type="PROSITE" id="PS51186"/>
    </source>
</evidence>
<dbReference type="PANTHER" id="PTHR42791">
    <property type="entry name" value="GNAT FAMILY ACETYLTRANSFERASE"/>
    <property type="match status" value="1"/>
</dbReference>